<feature type="chain" id="PRO_5003410329" description="T. congolense-specific, cell surface-expressed gene family" evidence="1">
    <location>
        <begin position="23"/>
        <end position="148"/>
    </location>
</feature>
<feature type="signal peptide" evidence="1">
    <location>
        <begin position="1"/>
        <end position="22"/>
    </location>
</feature>
<sequence>MHGKWWYIAICFLFLYHRSCLTILRSRSIFCCNCWPTYPCLFPCNVTSTVLRGISVEVFREEGTTGTVPRLRTTCGGVGSICLVSLNTQSSITHFFCTNTHGPALSGSIRFSVQYTHVTMSLDANLFSYPFSKGDTQTNKHTHTHKYI</sequence>
<organism evidence="2">
    <name type="scientific">Trypanosoma congolense (strain IL3000)</name>
    <dbReference type="NCBI Taxonomy" id="1068625"/>
    <lineage>
        <taxon>Eukaryota</taxon>
        <taxon>Discoba</taxon>
        <taxon>Euglenozoa</taxon>
        <taxon>Kinetoplastea</taxon>
        <taxon>Metakinetoplastina</taxon>
        <taxon>Trypanosomatida</taxon>
        <taxon>Trypanosomatidae</taxon>
        <taxon>Trypanosoma</taxon>
        <taxon>Nannomonas</taxon>
    </lineage>
</organism>
<gene>
    <name evidence="2" type="ORF">TCIL3000_9_520</name>
</gene>
<name>G0UTE4_TRYCI</name>
<proteinExistence type="predicted"/>
<evidence type="ECO:0000313" key="2">
    <source>
        <dbReference type="EMBL" id="CCC92658.1"/>
    </source>
</evidence>
<dbReference type="AlphaFoldDB" id="G0UTE4"/>
<accession>G0UTE4</accession>
<evidence type="ECO:0008006" key="3">
    <source>
        <dbReference type="Google" id="ProtNLM"/>
    </source>
</evidence>
<keyword evidence="1" id="KW-0732">Signal</keyword>
<dbReference type="EMBL" id="HE575322">
    <property type="protein sequence ID" value="CCC92658.1"/>
    <property type="molecule type" value="Genomic_DNA"/>
</dbReference>
<evidence type="ECO:0000256" key="1">
    <source>
        <dbReference type="SAM" id="SignalP"/>
    </source>
</evidence>
<protein>
    <recommendedName>
        <fullName evidence="3">T. congolense-specific, cell surface-expressed gene family</fullName>
    </recommendedName>
</protein>
<reference evidence="2" key="1">
    <citation type="journal article" date="2012" name="Proc. Natl. Acad. Sci. U.S.A.">
        <title>Antigenic diversity is generated by distinct evolutionary mechanisms in African trypanosome species.</title>
        <authorList>
            <person name="Jackson A.P."/>
            <person name="Berry A."/>
            <person name="Aslett M."/>
            <person name="Allison H.C."/>
            <person name="Burton P."/>
            <person name="Vavrova-Anderson J."/>
            <person name="Brown R."/>
            <person name="Browne H."/>
            <person name="Corton N."/>
            <person name="Hauser H."/>
            <person name="Gamble J."/>
            <person name="Gilderthorp R."/>
            <person name="Marcello L."/>
            <person name="McQuillan J."/>
            <person name="Otto T.D."/>
            <person name="Quail M.A."/>
            <person name="Sanders M.J."/>
            <person name="van Tonder A."/>
            <person name="Ginger M.L."/>
            <person name="Field M.C."/>
            <person name="Barry J.D."/>
            <person name="Hertz-Fowler C."/>
            <person name="Berriman M."/>
        </authorList>
    </citation>
    <scope>NUCLEOTIDE SEQUENCE</scope>
    <source>
        <strain evidence="2">IL3000</strain>
    </source>
</reference>